<dbReference type="CDD" id="cd00038">
    <property type="entry name" value="CAP_ED"/>
    <property type="match status" value="1"/>
</dbReference>
<dbReference type="Pfam" id="PF00027">
    <property type="entry name" value="cNMP_binding"/>
    <property type="match status" value="1"/>
</dbReference>
<dbReference type="Gene3D" id="2.60.120.10">
    <property type="entry name" value="Jelly Rolls"/>
    <property type="match status" value="1"/>
</dbReference>
<accession>A0A420VZY9</accession>
<dbReference type="PROSITE" id="PS50042">
    <property type="entry name" value="CNMP_BINDING_3"/>
    <property type="match status" value="1"/>
</dbReference>
<dbReference type="SUPFAM" id="SSF51206">
    <property type="entry name" value="cAMP-binding domain-like"/>
    <property type="match status" value="1"/>
</dbReference>
<dbReference type="OrthoDB" id="9152304at2"/>
<dbReference type="InterPro" id="IPR018490">
    <property type="entry name" value="cNMP-bd_dom_sf"/>
</dbReference>
<dbReference type="RefSeq" id="WP_121124073.1">
    <property type="nucleotide sequence ID" value="NZ_RBWS01000007.1"/>
</dbReference>
<organism evidence="2 3">
    <name type="scientific">Sphingobacterium puteale</name>
    <dbReference type="NCBI Taxonomy" id="2420510"/>
    <lineage>
        <taxon>Bacteria</taxon>
        <taxon>Pseudomonadati</taxon>
        <taxon>Bacteroidota</taxon>
        <taxon>Sphingobacteriia</taxon>
        <taxon>Sphingobacteriales</taxon>
        <taxon>Sphingobacteriaceae</taxon>
        <taxon>Sphingobacterium</taxon>
    </lineage>
</organism>
<name>A0A420VZY9_9SPHI</name>
<feature type="domain" description="Cyclic nucleotide-binding" evidence="1">
    <location>
        <begin position="10"/>
        <end position="131"/>
    </location>
</feature>
<gene>
    <name evidence="2" type="ORF">D7322_09310</name>
</gene>
<protein>
    <submittedName>
        <fullName evidence="2">Crp/Fnr family transcriptional regulator</fullName>
    </submittedName>
</protein>
<dbReference type="Proteomes" id="UP000282423">
    <property type="component" value="Unassembled WGS sequence"/>
</dbReference>
<evidence type="ECO:0000313" key="3">
    <source>
        <dbReference type="Proteomes" id="UP000282423"/>
    </source>
</evidence>
<evidence type="ECO:0000259" key="1">
    <source>
        <dbReference type="PROSITE" id="PS50042"/>
    </source>
</evidence>
<dbReference type="AlphaFoldDB" id="A0A420VZY9"/>
<sequence length="190" mass="22406">MEKLLSEMNRYFPLSEQTMAALRKICQPKSFKKNELILRAGDYAKYYYFVNTGLLGYYKLDTAGNIIYKLFFEENSFCASTVAIIEEKPSNFNIVALEDVLLMQYSARIFRGLVVQHHDLALFQIAYLEKNWVVKKEPLEITLKWESAKERYLELYNNQSLFKRLKQHHIASYLGVTPTQLSRIRKELKQ</sequence>
<proteinExistence type="predicted"/>
<keyword evidence="3" id="KW-1185">Reference proteome</keyword>
<evidence type="ECO:0000313" key="2">
    <source>
        <dbReference type="EMBL" id="RKO71894.1"/>
    </source>
</evidence>
<dbReference type="EMBL" id="RBWS01000007">
    <property type="protein sequence ID" value="RKO71894.1"/>
    <property type="molecule type" value="Genomic_DNA"/>
</dbReference>
<dbReference type="InterPro" id="IPR000595">
    <property type="entry name" value="cNMP-bd_dom"/>
</dbReference>
<reference evidence="2 3" key="1">
    <citation type="submission" date="2018-10" db="EMBL/GenBank/DDBJ databases">
        <title>Sphingobacterium sp. M05W1-28.</title>
        <authorList>
            <person name="Cai H."/>
        </authorList>
    </citation>
    <scope>NUCLEOTIDE SEQUENCE [LARGE SCALE GENOMIC DNA]</scope>
    <source>
        <strain evidence="2 3">M05W1-28</strain>
    </source>
</reference>
<comment type="caution">
    <text evidence="2">The sequence shown here is derived from an EMBL/GenBank/DDBJ whole genome shotgun (WGS) entry which is preliminary data.</text>
</comment>
<dbReference type="InterPro" id="IPR014710">
    <property type="entry name" value="RmlC-like_jellyroll"/>
</dbReference>